<dbReference type="Pfam" id="PF01436">
    <property type="entry name" value="NHL"/>
    <property type="match status" value="1"/>
</dbReference>
<dbReference type="Gene3D" id="2.120.10.30">
    <property type="entry name" value="TolB, C-terminal domain"/>
    <property type="match status" value="3"/>
</dbReference>
<dbReference type="InterPro" id="IPR007110">
    <property type="entry name" value="Ig-like_dom"/>
</dbReference>
<organism evidence="5 6">
    <name type="scientific">Niastella caeni</name>
    <dbReference type="NCBI Taxonomy" id="2569763"/>
    <lineage>
        <taxon>Bacteria</taxon>
        <taxon>Pseudomonadati</taxon>
        <taxon>Bacteroidota</taxon>
        <taxon>Chitinophagia</taxon>
        <taxon>Chitinophagales</taxon>
        <taxon>Chitinophagaceae</taxon>
        <taxon>Niastella</taxon>
    </lineage>
</organism>
<dbReference type="PANTHER" id="PTHR13833">
    <property type="match status" value="1"/>
</dbReference>
<dbReference type="InterPro" id="IPR026341">
    <property type="entry name" value="T9SS_type_B"/>
</dbReference>
<dbReference type="InterPro" id="IPR056822">
    <property type="entry name" value="TEN_NHL"/>
</dbReference>
<evidence type="ECO:0000313" key="5">
    <source>
        <dbReference type="EMBL" id="THU34043.1"/>
    </source>
</evidence>
<feature type="domain" description="Ig-like" evidence="4">
    <location>
        <begin position="367"/>
        <end position="457"/>
    </location>
</feature>
<dbReference type="Proteomes" id="UP000306918">
    <property type="component" value="Unassembled WGS sequence"/>
</dbReference>
<dbReference type="PROSITE" id="PS50835">
    <property type="entry name" value="IG_LIKE"/>
    <property type="match status" value="1"/>
</dbReference>
<dbReference type="InterPro" id="IPR001258">
    <property type="entry name" value="NHL_repeat"/>
</dbReference>
<reference evidence="5 6" key="1">
    <citation type="submission" date="2019-04" db="EMBL/GenBank/DDBJ databases">
        <title>Niastella caeni sp. nov., isolated from activated sludge.</title>
        <authorList>
            <person name="Sheng M."/>
        </authorList>
    </citation>
    <scope>NUCLEOTIDE SEQUENCE [LARGE SCALE GENOMIC DNA]</scope>
    <source>
        <strain evidence="5 6">HX-2-15</strain>
    </source>
</reference>
<dbReference type="SUPFAM" id="SSF101898">
    <property type="entry name" value="NHL repeat"/>
    <property type="match status" value="1"/>
</dbReference>
<dbReference type="CDD" id="cd14953">
    <property type="entry name" value="NHL_like_1"/>
    <property type="match status" value="1"/>
</dbReference>
<keyword evidence="3" id="KW-0732">Signal</keyword>
<evidence type="ECO:0000256" key="3">
    <source>
        <dbReference type="SAM" id="SignalP"/>
    </source>
</evidence>
<gene>
    <name evidence="5" type="ORF">FAM09_23770</name>
</gene>
<dbReference type="RefSeq" id="WP_136579659.1">
    <property type="nucleotide sequence ID" value="NZ_STFF01000008.1"/>
</dbReference>
<dbReference type="InterPro" id="IPR011042">
    <property type="entry name" value="6-blade_b-propeller_TolB-like"/>
</dbReference>
<dbReference type="SUPFAM" id="SSF48726">
    <property type="entry name" value="Immunoglobulin"/>
    <property type="match status" value="1"/>
</dbReference>
<name>A0A4S8HGE2_9BACT</name>
<dbReference type="EMBL" id="STFF01000008">
    <property type="protein sequence ID" value="THU34043.1"/>
    <property type="molecule type" value="Genomic_DNA"/>
</dbReference>
<dbReference type="PROSITE" id="PS51125">
    <property type="entry name" value="NHL"/>
    <property type="match status" value="1"/>
</dbReference>
<feature type="chain" id="PRO_5020579301" evidence="3">
    <location>
        <begin position="22"/>
        <end position="718"/>
    </location>
</feature>
<dbReference type="Pfam" id="PF13585">
    <property type="entry name" value="CHU_C"/>
    <property type="match status" value="1"/>
</dbReference>
<dbReference type="AlphaFoldDB" id="A0A4S8HGE2"/>
<comment type="caution">
    <text evidence="5">The sequence shown here is derived from an EMBL/GenBank/DDBJ whole genome shotgun (WGS) entry which is preliminary data.</text>
</comment>
<dbReference type="InterPro" id="IPR013783">
    <property type="entry name" value="Ig-like_fold"/>
</dbReference>
<evidence type="ECO:0000259" key="4">
    <source>
        <dbReference type="PROSITE" id="PS50835"/>
    </source>
</evidence>
<keyword evidence="1" id="KW-0677">Repeat</keyword>
<protein>
    <submittedName>
        <fullName evidence="5">T9SS type B sorting domain-containing protein</fullName>
    </submittedName>
</protein>
<evidence type="ECO:0000313" key="6">
    <source>
        <dbReference type="Proteomes" id="UP000306918"/>
    </source>
</evidence>
<dbReference type="NCBIfam" id="TIGR04131">
    <property type="entry name" value="Bac_Flav_CTERM"/>
    <property type="match status" value="1"/>
</dbReference>
<evidence type="ECO:0000256" key="2">
    <source>
        <dbReference type="PROSITE-ProRule" id="PRU00504"/>
    </source>
</evidence>
<dbReference type="OrthoDB" id="791543at2"/>
<dbReference type="InterPro" id="IPR036179">
    <property type="entry name" value="Ig-like_dom_sf"/>
</dbReference>
<sequence>MKLNQILLNGLLIASSSVAYSQTITTVAGVVGSPGYAGDAGQANNAKFNNPRAVATDTEGNLYIADMRNHVIRKVNNNGIVNTVAGNGTAGNSGAGGPATAAQLAQPTGMTIDNDGNIYIADYNSSVIKKVTTSGIMTVFAGNGTEGFSGDGGPASQAKLYRPTAVAVDKDGNLYISDASNKVIRKVTKAGVISTIAGVPGRAGYSGDGGPATKALLTQPAGIAVDYSGNVYIADPSNSVIRKVNPAGIITTFAGTGTAGYSGDNGPATKAQFQIGSPQGLAVDPAGNVYASDYQNHAIRKINAKGIITTIAGTGAPDYAGDGGPAILAKIWYPIGIATDIAGNVFITDSYNNTIREIVSSCTAPTPSFEQQPVGKSVCKGGNVTFSVTANNTDNYQWQVLQANGEWVDVADGANYAGATTNTLTVNAVTATMNNNRYRCMANNACRTLFSNGAALTVTGGASPTLTVAPALNGMCVGMPGSFTVKVANGGTAPTYKWIVNGNDAGSTSPTYTNAALVNGDKVSCVLTSAAGCSGEQIASNVIEVKMGFAPEVKTNTEIKIFQGFSAKLTATSENQISSYSWTPTTGVTAANTANPIVKPAKTTTYKVTAANASGCAATAEVTVTVLNRIAMPKSFTPNGDGMGDLFQIPAVDPAFVMSSFSVLDKTGKVVFQTTDITKGWDGKTKGVKAEAGTYSYAITGTLQTGKINVKGTVQLVR</sequence>
<feature type="signal peptide" evidence="3">
    <location>
        <begin position="1"/>
        <end position="21"/>
    </location>
</feature>
<dbReference type="Gene3D" id="2.60.40.10">
    <property type="entry name" value="Immunoglobulins"/>
    <property type="match status" value="3"/>
</dbReference>
<feature type="repeat" description="NHL" evidence="2">
    <location>
        <begin position="98"/>
        <end position="134"/>
    </location>
</feature>
<dbReference type="PANTHER" id="PTHR13833:SF71">
    <property type="entry name" value="NHL DOMAIN-CONTAINING PROTEIN"/>
    <property type="match status" value="1"/>
</dbReference>
<proteinExistence type="predicted"/>
<evidence type="ECO:0000256" key="1">
    <source>
        <dbReference type="ARBA" id="ARBA00022737"/>
    </source>
</evidence>
<keyword evidence="6" id="KW-1185">Reference proteome</keyword>
<dbReference type="Pfam" id="PF25021">
    <property type="entry name" value="TEN_NHL"/>
    <property type="match status" value="4"/>
</dbReference>
<accession>A0A4S8HGE2</accession>